<dbReference type="EMBL" id="PVZC01000010">
    <property type="protein sequence ID" value="PRX92293.1"/>
    <property type="molecule type" value="Genomic_DNA"/>
</dbReference>
<accession>A0A2T0PTR8</accession>
<organism evidence="2 3">
    <name type="scientific">Allonocardiopsis opalescens</name>
    <dbReference type="NCBI Taxonomy" id="1144618"/>
    <lineage>
        <taxon>Bacteria</taxon>
        <taxon>Bacillati</taxon>
        <taxon>Actinomycetota</taxon>
        <taxon>Actinomycetes</taxon>
        <taxon>Streptosporangiales</taxon>
        <taxon>Allonocardiopsis</taxon>
    </lineage>
</organism>
<name>A0A2T0PTR8_9ACTN</name>
<comment type="caution">
    <text evidence="2">The sequence shown here is derived from an EMBL/GenBank/DDBJ whole genome shotgun (WGS) entry which is preliminary data.</text>
</comment>
<evidence type="ECO:0000256" key="1">
    <source>
        <dbReference type="ARBA" id="ARBA00023002"/>
    </source>
</evidence>
<dbReference type="PANTHER" id="PTHR35176">
    <property type="entry name" value="HEME OXYGENASE HI_0854-RELATED"/>
    <property type="match status" value="1"/>
</dbReference>
<dbReference type="Gene3D" id="2.30.110.10">
    <property type="entry name" value="Electron Transport, Fmn-binding Protein, Chain A"/>
    <property type="match status" value="1"/>
</dbReference>
<dbReference type="InterPro" id="IPR012349">
    <property type="entry name" value="Split_barrel_FMN-bd"/>
</dbReference>
<dbReference type="AlphaFoldDB" id="A0A2T0PTR8"/>
<proteinExistence type="predicted"/>
<dbReference type="OrthoDB" id="157302at2"/>
<dbReference type="GO" id="GO:0070967">
    <property type="term" value="F:coenzyme F420 binding"/>
    <property type="evidence" value="ECO:0007669"/>
    <property type="project" value="TreeGrafter"/>
</dbReference>
<dbReference type="InterPro" id="IPR052019">
    <property type="entry name" value="F420H2_bilvrd_red/Heme_oxyg"/>
</dbReference>
<reference evidence="2 3" key="1">
    <citation type="submission" date="2018-03" db="EMBL/GenBank/DDBJ databases">
        <title>Genomic Encyclopedia of Archaeal and Bacterial Type Strains, Phase II (KMG-II): from individual species to whole genera.</title>
        <authorList>
            <person name="Goeker M."/>
        </authorList>
    </citation>
    <scope>NUCLEOTIDE SEQUENCE [LARGE SCALE GENOMIC DNA]</scope>
    <source>
        <strain evidence="2 3">DSM 45601</strain>
    </source>
</reference>
<keyword evidence="3" id="KW-1185">Reference proteome</keyword>
<evidence type="ECO:0000313" key="3">
    <source>
        <dbReference type="Proteomes" id="UP000237846"/>
    </source>
</evidence>
<sequence length="155" mass="16734">MSKPMSERERQEFLAGTHIGVLAVTRGGRSAPLAVPVWYDYRPGGDVLVVTGAGSMKERLVRAAGSFSLCVQVEEPPYKYVSVEGPVVATHARPTREEVLSMARRYLGEEEAAAYADGDHSGDVLLRMRPRRWLSADFAADFAEAGAAAEPAPEG</sequence>
<dbReference type="PANTHER" id="PTHR35176:SF6">
    <property type="entry name" value="HEME OXYGENASE HI_0854-RELATED"/>
    <property type="match status" value="1"/>
</dbReference>
<keyword evidence="1" id="KW-0560">Oxidoreductase</keyword>
<protein>
    <submittedName>
        <fullName evidence="2">PPOX class probable F420-dependent enzyme</fullName>
    </submittedName>
</protein>
<dbReference type="GO" id="GO:0016627">
    <property type="term" value="F:oxidoreductase activity, acting on the CH-CH group of donors"/>
    <property type="evidence" value="ECO:0007669"/>
    <property type="project" value="TreeGrafter"/>
</dbReference>
<gene>
    <name evidence="2" type="ORF">CLV72_11053</name>
</gene>
<dbReference type="SUPFAM" id="SSF50475">
    <property type="entry name" value="FMN-binding split barrel"/>
    <property type="match status" value="1"/>
</dbReference>
<dbReference type="GO" id="GO:0005829">
    <property type="term" value="C:cytosol"/>
    <property type="evidence" value="ECO:0007669"/>
    <property type="project" value="TreeGrafter"/>
</dbReference>
<dbReference type="RefSeq" id="WP_106252400.1">
    <property type="nucleotide sequence ID" value="NZ_PVZC01000010.1"/>
</dbReference>
<dbReference type="Proteomes" id="UP000237846">
    <property type="component" value="Unassembled WGS sequence"/>
</dbReference>
<evidence type="ECO:0000313" key="2">
    <source>
        <dbReference type="EMBL" id="PRX92293.1"/>
    </source>
</evidence>